<evidence type="ECO:0008006" key="4">
    <source>
        <dbReference type="Google" id="ProtNLM"/>
    </source>
</evidence>
<gene>
    <name evidence="2" type="ORF">GCM10008933_20510</name>
</gene>
<evidence type="ECO:0000313" key="2">
    <source>
        <dbReference type="EMBL" id="GAA0389456.1"/>
    </source>
</evidence>
<organism evidence="2 3">
    <name type="scientific">Paenibacillus motobuensis</name>
    <dbReference type="NCBI Taxonomy" id="295324"/>
    <lineage>
        <taxon>Bacteria</taxon>
        <taxon>Bacillati</taxon>
        <taxon>Bacillota</taxon>
        <taxon>Bacilli</taxon>
        <taxon>Bacillales</taxon>
        <taxon>Paenibacillaceae</taxon>
        <taxon>Paenibacillus</taxon>
    </lineage>
</organism>
<protein>
    <recommendedName>
        <fullName evidence="4">Tail tape measure protein</fullName>
    </recommendedName>
</protein>
<dbReference type="EMBL" id="BAAACX010000008">
    <property type="protein sequence ID" value="GAA0389456.1"/>
    <property type="molecule type" value="Genomic_DNA"/>
</dbReference>
<proteinExistence type="predicted"/>
<evidence type="ECO:0000256" key="1">
    <source>
        <dbReference type="SAM" id="MobiDB-lite"/>
    </source>
</evidence>
<feature type="region of interest" description="Disordered" evidence="1">
    <location>
        <begin position="238"/>
        <end position="289"/>
    </location>
</feature>
<dbReference type="RefSeq" id="WP_343860597.1">
    <property type="nucleotide sequence ID" value="NZ_BAAACX010000008.1"/>
</dbReference>
<accession>A0ABN0YAW7</accession>
<sequence length="558" mass="59389">MPQKEIDIVINDRDIEQSEKKLRSMDKLLQQTQRRAAVLGRTRMTPVISLDDRFSAKARLITHRITLLDRMSANPIVWLIDNSSARISKIRDSLVQLTRTPWRVSVVGTPLGNVLGDVSLYTELGKKAGDAYNKSFSASISSQKMTLNLNQIFIGTLGKDKDKPDGDKEPGWIKRLVDGLIGFVKDITKDLAKDYIKDLIKKLLGKKDSGVSKCICICKCGGGRGGYGGGMYGGDYGSPEGGKKGNKNKNGRRNGRFRNRASGQADVDPGRSSRRMGAGPRSGTRGMRRFGGGILGASLPGAMEGIGSILDKGKDWIAKKAPGWIDGGKNLVSKGTTWAKDMGSKTLEQGGKWLGKSKQWLGKGTKWLGKAGKLARLPGLGVALDVASIATADSNRDKTKAATSAILSGVGGTLGGAAGTFLGPGVGNFVGAAVGSVAGGYLGDKLGGFLYDSYSSLSGLFKKKKAPKIDDIATKTQAVNKVSNNPHPILPEGLRSSYTPQNTVQAQTPASPPEINVSLTPGAINLTVQKDEINYDDIAQKTGSMIANQVRFAMMNMS</sequence>
<dbReference type="Proteomes" id="UP001500340">
    <property type="component" value="Unassembled WGS sequence"/>
</dbReference>
<feature type="compositionally biased region" description="Basic residues" evidence="1">
    <location>
        <begin position="244"/>
        <end position="259"/>
    </location>
</feature>
<comment type="caution">
    <text evidence="2">The sequence shown here is derived from an EMBL/GenBank/DDBJ whole genome shotgun (WGS) entry which is preliminary data.</text>
</comment>
<reference evidence="2 3" key="1">
    <citation type="journal article" date="2019" name="Int. J. Syst. Evol. Microbiol.">
        <title>The Global Catalogue of Microorganisms (GCM) 10K type strain sequencing project: providing services to taxonomists for standard genome sequencing and annotation.</title>
        <authorList>
            <consortium name="The Broad Institute Genomics Platform"/>
            <consortium name="The Broad Institute Genome Sequencing Center for Infectious Disease"/>
            <person name="Wu L."/>
            <person name="Ma J."/>
        </authorList>
    </citation>
    <scope>NUCLEOTIDE SEQUENCE [LARGE SCALE GENOMIC DNA]</scope>
    <source>
        <strain evidence="2 3">JCM 12774</strain>
    </source>
</reference>
<name>A0ABN0YAW7_9BACL</name>
<evidence type="ECO:0000313" key="3">
    <source>
        <dbReference type="Proteomes" id="UP001500340"/>
    </source>
</evidence>
<keyword evidence="3" id="KW-1185">Reference proteome</keyword>